<feature type="transmembrane region" description="Helical" evidence="1">
    <location>
        <begin position="20"/>
        <end position="41"/>
    </location>
</feature>
<dbReference type="InterPro" id="IPR025101">
    <property type="entry name" value="DUF4012"/>
</dbReference>
<protein>
    <submittedName>
        <fullName evidence="2">DUF4012 domain-containing protein</fullName>
    </submittedName>
</protein>
<name>A0ABS5VEI6_9MICO</name>
<proteinExistence type="predicted"/>
<dbReference type="Proteomes" id="UP001519641">
    <property type="component" value="Unassembled WGS sequence"/>
</dbReference>
<sequence length="606" mass="63585">MSDQPESRRTAVRRGSRARIVLWVVLALVLLLILAVAWVGVRGVLAKGHLERAVADVDTLRSQLTGGDTGAAQKTARHLEDEAASARSLTGDPVWGAAQSVPFFGTNLRAVRDVSVIVDDVASDAVSPVAGVLGKLGSDSFAPKDGKIDLQPIEDAQPAVDKATKTLEQARSDAARIDTSGTLSPVTTAVGQLRNALSSASEQAVAANRIVQLAPAMLGHDGQRRYLLLFQNNAELRAGGGIPGAVAALDAKDGSLRLSAQASSGDFGPYDQPVLPLAADTRGLYGEITGEYMQDVTLTPRFDVSAKLAREMWKQKFGQQVDGVLAMDPVTLSFILKATGPVQLPTGDTLTADNAVQLLLSDVYAKYPDPTVQDAFFASAASAVFAKVSSGGFDAKAFVSALTQSSDEGRLRLWSADEAEQRRISGTPVSGELPTASVDSNQFAVYLNDGTGAKMDYYLDKSVSVGSSVCRKDGRPTSVVEITLKNTAPADAATRLPRYVTGGGDFGVEPGKIKTLLAAYAPRDAIFLGATKDGKTTPVQTATDGGHPVAQLQTLLAPGESLTYRVAFLGEAQFAKSPVQATSTPGVRQTKTEPLTFDCEQPLAAG</sequence>
<keyword evidence="1" id="KW-0472">Membrane</keyword>
<keyword evidence="3" id="KW-1185">Reference proteome</keyword>
<dbReference type="RefSeq" id="WP_214528889.1">
    <property type="nucleotide sequence ID" value="NZ_JAHEWO010000004.1"/>
</dbReference>
<dbReference type="EMBL" id="JAHEWS010000005">
    <property type="protein sequence ID" value="MBT1587105.1"/>
    <property type="molecule type" value="Genomic_DNA"/>
</dbReference>
<evidence type="ECO:0000256" key="1">
    <source>
        <dbReference type="SAM" id="Phobius"/>
    </source>
</evidence>
<reference evidence="2 3" key="1">
    <citation type="submission" date="2021-05" db="EMBL/GenBank/DDBJ databases">
        <title>Whole genome sequence of Curtobacterium flaccumfaciens pv. flaccumfaciens strain CFBP 8819.</title>
        <authorList>
            <person name="Osdaghi E."/>
            <person name="Taghouti G."/>
            <person name="Portier P."/>
            <person name="Fazliarab A."/>
            <person name="Taghavi S.M."/>
            <person name="Briand M."/>
            <person name="Le-Saux M."/>
            <person name="Jacques M.-A."/>
        </authorList>
    </citation>
    <scope>NUCLEOTIDE SEQUENCE [LARGE SCALE GENOMIC DNA]</scope>
    <source>
        <strain evidence="2 3">CFBP 8819</strain>
    </source>
</reference>
<evidence type="ECO:0000313" key="2">
    <source>
        <dbReference type="EMBL" id="MBT1587105.1"/>
    </source>
</evidence>
<keyword evidence="1" id="KW-0812">Transmembrane</keyword>
<gene>
    <name evidence="2" type="ORF">KK097_04675</name>
</gene>
<dbReference type="Pfam" id="PF13196">
    <property type="entry name" value="DUF4012"/>
    <property type="match status" value="1"/>
</dbReference>
<evidence type="ECO:0000313" key="3">
    <source>
        <dbReference type="Proteomes" id="UP001519641"/>
    </source>
</evidence>
<organism evidence="2 3">
    <name type="scientific">Curtobacterium aurantiacum</name>
    <dbReference type="NCBI Taxonomy" id="3236919"/>
    <lineage>
        <taxon>Bacteria</taxon>
        <taxon>Bacillati</taxon>
        <taxon>Actinomycetota</taxon>
        <taxon>Actinomycetes</taxon>
        <taxon>Micrococcales</taxon>
        <taxon>Microbacteriaceae</taxon>
        <taxon>Curtobacterium</taxon>
    </lineage>
</organism>
<keyword evidence="1" id="KW-1133">Transmembrane helix</keyword>
<accession>A0ABS5VEI6</accession>
<comment type="caution">
    <text evidence="2">The sequence shown here is derived from an EMBL/GenBank/DDBJ whole genome shotgun (WGS) entry which is preliminary data.</text>
</comment>